<dbReference type="InterPro" id="IPR053931">
    <property type="entry name" value="RapZ_C"/>
</dbReference>
<evidence type="ECO:0000256" key="1">
    <source>
        <dbReference type="ARBA" id="ARBA00022741"/>
    </source>
</evidence>
<dbReference type="Proteomes" id="UP001157353">
    <property type="component" value="Unassembled WGS sequence"/>
</dbReference>
<dbReference type="HAMAP" id="MF_00636">
    <property type="entry name" value="RapZ_like"/>
    <property type="match status" value="1"/>
</dbReference>
<dbReference type="InterPro" id="IPR027417">
    <property type="entry name" value="P-loop_NTPase"/>
</dbReference>
<sequence length="281" mass="32169">MKLIIISGRSGSGKTIALNVLEDLGYNCIDGVPYQLLEQLIDTVDAPNNKIAITLDIRNLPHEALAIEQLLSALRDKIEIEIIYIDAITTELIRRYSETRRLHPLSKQKLSLSQALERERELIAPLKREAALEIDTTTLSIHNLNERLKIFLQGSSKSKLLIIFQSFGFKYSHPEDADYIFDVRFLPNPHWEPSLQKYNGTEQPIIDYLESQPVVKQTINQIDNLFQSWMPHLEENNRNYVTIAIGCTGGKHRSVFVTERIAARFSSKYQVQIEHKCLPSS</sequence>
<accession>A0ABQ6E456</accession>
<name>A0ABQ6E456_9GAMM</name>
<evidence type="ECO:0000259" key="5">
    <source>
        <dbReference type="Pfam" id="PF03668"/>
    </source>
</evidence>
<feature type="binding site" evidence="4">
    <location>
        <begin position="56"/>
        <end position="59"/>
    </location>
    <ligand>
        <name>GTP</name>
        <dbReference type="ChEBI" id="CHEBI:37565"/>
    </ligand>
</feature>
<proteinExistence type="inferred from homology"/>
<dbReference type="NCBIfam" id="NF003828">
    <property type="entry name" value="PRK05416.1"/>
    <property type="match status" value="1"/>
</dbReference>
<feature type="domain" description="RapZ-like N-terminal" evidence="5">
    <location>
        <begin position="1"/>
        <end position="155"/>
    </location>
</feature>
<dbReference type="InterPro" id="IPR005337">
    <property type="entry name" value="RapZ-like"/>
</dbReference>
<keyword evidence="2 4" id="KW-0067">ATP-binding</keyword>
<reference evidence="8" key="1">
    <citation type="journal article" date="2019" name="Int. J. Syst. Evol. Microbiol.">
        <title>The Global Catalogue of Microorganisms (GCM) 10K type strain sequencing project: providing services to taxonomists for standard genome sequencing and annotation.</title>
        <authorList>
            <consortium name="The Broad Institute Genomics Platform"/>
            <consortium name="The Broad Institute Genome Sequencing Center for Infectious Disease"/>
            <person name="Wu L."/>
            <person name="Ma J."/>
        </authorList>
    </citation>
    <scope>NUCLEOTIDE SEQUENCE [LARGE SCALE GENOMIC DNA]</scope>
    <source>
        <strain evidence="8">NBRC 103166</strain>
    </source>
</reference>
<keyword evidence="8" id="KW-1185">Reference proteome</keyword>
<keyword evidence="1 4" id="KW-0547">Nucleotide-binding</keyword>
<dbReference type="PIRSF" id="PIRSF005052">
    <property type="entry name" value="P-loopkin"/>
    <property type="match status" value="1"/>
</dbReference>
<evidence type="ECO:0000313" key="8">
    <source>
        <dbReference type="Proteomes" id="UP001157353"/>
    </source>
</evidence>
<dbReference type="Pfam" id="PF22740">
    <property type="entry name" value="PapZ_C"/>
    <property type="match status" value="1"/>
</dbReference>
<dbReference type="PANTHER" id="PTHR30448:SF0">
    <property type="entry name" value="RNASE ADAPTER PROTEIN RAPZ"/>
    <property type="match status" value="1"/>
</dbReference>
<evidence type="ECO:0000313" key="7">
    <source>
        <dbReference type="EMBL" id="GLS92193.1"/>
    </source>
</evidence>
<dbReference type="InterPro" id="IPR053930">
    <property type="entry name" value="RapZ-like_N"/>
</dbReference>
<organism evidence="7 8">
    <name type="scientific">Psychromonas marina</name>
    <dbReference type="NCBI Taxonomy" id="88364"/>
    <lineage>
        <taxon>Bacteria</taxon>
        <taxon>Pseudomonadati</taxon>
        <taxon>Pseudomonadota</taxon>
        <taxon>Gammaproteobacteria</taxon>
        <taxon>Alteromonadales</taxon>
        <taxon>Psychromonadaceae</taxon>
        <taxon>Psychromonas</taxon>
    </lineage>
</organism>
<dbReference type="RefSeq" id="WP_284205287.1">
    <property type="nucleotide sequence ID" value="NZ_BSPQ01000019.1"/>
</dbReference>
<dbReference type="PANTHER" id="PTHR30448">
    <property type="entry name" value="RNASE ADAPTER PROTEIN RAPZ"/>
    <property type="match status" value="1"/>
</dbReference>
<evidence type="ECO:0000256" key="3">
    <source>
        <dbReference type="ARBA" id="ARBA00023134"/>
    </source>
</evidence>
<evidence type="ECO:0000259" key="6">
    <source>
        <dbReference type="Pfam" id="PF22740"/>
    </source>
</evidence>
<feature type="domain" description="RapZ C-terminal" evidence="6">
    <location>
        <begin position="162"/>
        <end position="277"/>
    </location>
</feature>
<dbReference type="Pfam" id="PF03668">
    <property type="entry name" value="RapZ-like_N"/>
    <property type="match status" value="1"/>
</dbReference>
<dbReference type="EMBL" id="BSPQ01000019">
    <property type="protein sequence ID" value="GLS92193.1"/>
    <property type="molecule type" value="Genomic_DNA"/>
</dbReference>
<comment type="caution">
    <text evidence="7">The sequence shown here is derived from an EMBL/GenBank/DDBJ whole genome shotgun (WGS) entry which is preliminary data.</text>
</comment>
<gene>
    <name evidence="7" type="ORF">GCM10007916_32630</name>
</gene>
<protein>
    <submittedName>
        <fullName evidence="7">Nucleotide-binding protein</fullName>
    </submittedName>
</protein>
<evidence type="ECO:0000256" key="4">
    <source>
        <dbReference type="HAMAP-Rule" id="MF_00636"/>
    </source>
</evidence>
<feature type="binding site" evidence="4">
    <location>
        <begin position="8"/>
        <end position="15"/>
    </location>
    <ligand>
        <name>ATP</name>
        <dbReference type="ChEBI" id="CHEBI:30616"/>
    </ligand>
</feature>
<dbReference type="SUPFAM" id="SSF52540">
    <property type="entry name" value="P-loop containing nucleoside triphosphate hydrolases"/>
    <property type="match status" value="1"/>
</dbReference>
<keyword evidence="3 4" id="KW-0342">GTP-binding</keyword>
<evidence type="ECO:0000256" key="2">
    <source>
        <dbReference type="ARBA" id="ARBA00022840"/>
    </source>
</evidence>